<feature type="compositionally biased region" description="Basic residues" evidence="1">
    <location>
        <begin position="385"/>
        <end position="394"/>
    </location>
</feature>
<protein>
    <submittedName>
        <fullName evidence="2">Uncharacterized protein</fullName>
    </submittedName>
</protein>
<feature type="compositionally biased region" description="Gly residues" evidence="1">
    <location>
        <begin position="444"/>
        <end position="454"/>
    </location>
</feature>
<dbReference type="AlphaFoldDB" id="C5KAY5"/>
<evidence type="ECO:0000256" key="1">
    <source>
        <dbReference type="SAM" id="MobiDB-lite"/>
    </source>
</evidence>
<dbReference type="InParanoid" id="C5KAY5"/>
<feature type="compositionally biased region" description="Basic and acidic residues" evidence="1">
    <location>
        <begin position="395"/>
        <end position="405"/>
    </location>
</feature>
<dbReference type="GeneID" id="9049041"/>
<organism evidence="3">
    <name type="scientific">Perkinsus marinus (strain ATCC 50983 / TXsc)</name>
    <dbReference type="NCBI Taxonomy" id="423536"/>
    <lineage>
        <taxon>Eukaryota</taxon>
        <taxon>Sar</taxon>
        <taxon>Alveolata</taxon>
        <taxon>Perkinsozoa</taxon>
        <taxon>Perkinsea</taxon>
        <taxon>Perkinsida</taxon>
        <taxon>Perkinsidae</taxon>
        <taxon>Perkinsus</taxon>
    </lineage>
</organism>
<evidence type="ECO:0000313" key="3">
    <source>
        <dbReference type="Proteomes" id="UP000007800"/>
    </source>
</evidence>
<feature type="region of interest" description="Disordered" evidence="1">
    <location>
        <begin position="380"/>
        <end position="454"/>
    </location>
</feature>
<accession>C5KAY5</accession>
<feature type="compositionally biased region" description="Low complexity" evidence="1">
    <location>
        <begin position="433"/>
        <end position="443"/>
    </location>
</feature>
<dbReference type="Proteomes" id="UP000007800">
    <property type="component" value="Unassembled WGS sequence"/>
</dbReference>
<proteinExistence type="predicted"/>
<sequence length="454" mass="49718">MVAQFTTEPPSNYYQYANETPPAGALLVAIDEFVDKHQIGQTGDDMLRCSIPAHSCWELVLSDHSNLSDLDAAQNATGRLVSELSTKKVLMHGTGGNKSPKQGFVAWLKEISDRDRGRAMADMSVVMIMVMIDEFCQEYGLDEACEKFLKFEVPIALSVPFIFHHSAVDRSRIETARNASSVVTAAVKELLIPHRWPAGKGGKGSGKGKGKGKGSHESPRPGRFRSVNKGPGCDSSLDRASSRIWSFLEEQGAPDKVRDILLSGCSAAWALEAVRNASTWEEARDIALGKEQEFSSLPSITVLENGVTSWVQRATVDGRVGDLLRRLLSMADLDDVLAGRVPSLEADSLAAGARDGTFRNVSAFANAQIRRIVESATDEYGVGAPRRRSRSRSPRRSEWAGDHSWESGPEQYSNWQHTGWQQQSSFQGGGWSQSGPQGYQQRQGYGGGWSGERW</sequence>
<feature type="region of interest" description="Disordered" evidence="1">
    <location>
        <begin position="195"/>
        <end position="235"/>
    </location>
</feature>
<dbReference type="EMBL" id="GG671811">
    <property type="protein sequence ID" value="EER18311.1"/>
    <property type="molecule type" value="Genomic_DNA"/>
</dbReference>
<dbReference type="OMA" id="MIDEFCQ"/>
<evidence type="ECO:0000313" key="2">
    <source>
        <dbReference type="EMBL" id="EER18311.1"/>
    </source>
</evidence>
<name>C5KAY5_PERM5</name>
<dbReference type="OrthoDB" id="10472051at2759"/>
<dbReference type="RefSeq" id="XP_002786515.1">
    <property type="nucleotide sequence ID" value="XM_002786469.1"/>
</dbReference>
<gene>
    <name evidence="2" type="ORF">Pmar_PMAR005219</name>
</gene>
<reference evidence="2 3" key="1">
    <citation type="submission" date="2008-07" db="EMBL/GenBank/DDBJ databases">
        <authorList>
            <person name="El-Sayed N."/>
            <person name="Caler E."/>
            <person name="Inman J."/>
            <person name="Amedeo P."/>
            <person name="Hass B."/>
            <person name="Wortman J."/>
        </authorList>
    </citation>
    <scope>NUCLEOTIDE SEQUENCE [LARGE SCALE GENOMIC DNA]</scope>
    <source>
        <strain evidence="3">ATCC 50983 / TXsc</strain>
    </source>
</reference>
<keyword evidence="3" id="KW-1185">Reference proteome</keyword>